<protein>
    <submittedName>
        <fullName evidence="1">Uncharacterized protein</fullName>
    </submittedName>
</protein>
<proteinExistence type="predicted"/>
<evidence type="ECO:0000313" key="1">
    <source>
        <dbReference type="EMBL" id="GBO38982.1"/>
    </source>
</evidence>
<keyword evidence="2" id="KW-1185">Reference proteome</keyword>
<reference evidence="1 2" key="1">
    <citation type="journal article" date="2019" name="Sci. Rep.">
        <title>Orb-weaving spider Araneus ventricosus genome elucidates the spidroin gene catalogue.</title>
        <authorList>
            <person name="Kono N."/>
            <person name="Nakamura H."/>
            <person name="Ohtoshi R."/>
            <person name="Moran D.A.P."/>
            <person name="Shinohara A."/>
            <person name="Yoshida Y."/>
            <person name="Fujiwara M."/>
            <person name="Mori M."/>
            <person name="Tomita M."/>
            <person name="Arakawa K."/>
        </authorList>
    </citation>
    <scope>NUCLEOTIDE SEQUENCE [LARGE SCALE GENOMIC DNA]</scope>
</reference>
<evidence type="ECO:0000313" key="2">
    <source>
        <dbReference type="Proteomes" id="UP000499080"/>
    </source>
</evidence>
<sequence>MLIRNKYVVKSDILTWYISGEPRSFNFGIQCVFCNRKKDVTSQHSVKTAIHLKASHAICPKRVPPPSILIEKFRRVIHLRFQSALAFDPPIPPDRQISDFLSSKRGPNLVRSFDEPPTLVRGLKLKSAHEVLEFDFVGITSFPDPLC</sequence>
<dbReference type="EMBL" id="BGPR01063850">
    <property type="protein sequence ID" value="GBO38982.1"/>
    <property type="molecule type" value="Genomic_DNA"/>
</dbReference>
<organism evidence="1 2">
    <name type="scientific">Araneus ventricosus</name>
    <name type="common">Orbweaver spider</name>
    <name type="synonym">Epeira ventricosa</name>
    <dbReference type="NCBI Taxonomy" id="182803"/>
    <lineage>
        <taxon>Eukaryota</taxon>
        <taxon>Metazoa</taxon>
        <taxon>Ecdysozoa</taxon>
        <taxon>Arthropoda</taxon>
        <taxon>Chelicerata</taxon>
        <taxon>Arachnida</taxon>
        <taxon>Araneae</taxon>
        <taxon>Araneomorphae</taxon>
        <taxon>Entelegynae</taxon>
        <taxon>Araneoidea</taxon>
        <taxon>Araneidae</taxon>
        <taxon>Araneus</taxon>
    </lineage>
</organism>
<dbReference type="Proteomes" id="UP000499080">
    <property type="component" value="Unassembled WGS sequence"/>
</dbReference>
<comment type="caution">
    <text evidence="1">The sequence shown here is derived from an EMBL/GenBank/DDBJ whole genome shotgun (WGS) entry which is preliminary data.</text>
</comment>
<dbReference type="AlphaFoldDB" id="A0A4Y2WS09"/>
<accession>A0A4Y2WS09</accession>
<name>A0A4Y2WS09_ARAVE</name>
<gene>
    <name evidence="1" type="ORF">AVEN_195931_1</name>
</gene>